<comment type="similarity">
    <text evidence="1">Belongs to the sigma-70 factor family. ECF subfamily.</text>
</comment>
<feature type="domain" description="HTH luxR-type" evidence="5">
    <location>
        <begin position="123"/>
        <end position="181"/>
    </location>
</feature>
<evidence type="ECO:0000256" key="2">
    <source>
        <dbReference type="ARBA" id="ARBA00023015"/>
    </source>
</evidence>
<dbReference type="GO" id="GO:0003677">
    <property type="term" value="F:DNA binding"/>
    <property type="evidence" value="ECO:0007669"/>
    <property type="project" value="InterPro"/>
</dbReference>
<dbReference type="GO" id="GO:0016987">
    <property type="term" value="F:sigma factor activity"/>
    <property type="evidence" value="ECO:0007669"/>
    <property type="project" value="UniProtKB-KW"/>
</dbReference>
<dbReference type="CDD" id="cd06171">
    <property type="entry name" value="Sigma70_r4"/>
    <property type="match status" value="1"/>
</dbReference>
<dbReference type="InterPro" id="IPR007627">
    <property type="entry name" value="RNA_pol_sigma70_r2"/>
</dbReference>
<dbReference type="NCBIfam" id="TIGR02937">
    <property type="entry name" value="sigma70-ECF"/>
    <property type="match status" value="1"/>
</dbReference>
<keyword evidence="4" id="KW-0804">Transcription</keyword>
<evidence type="ECO:0000256" key="4">
    <source>
        <dbReference type="ARBA" id="ARBA00023163"/>
    </source>
</evidence>
<dbReference type="EMBL" id="CP032819">
    <property type="protein sequence ID" value="AZS31693.1"/>
    <property type="molecule type" value="Genomic_DNA"/>
</dbReference>
<dbReference type="PANTHER" id="PTHR43133:SF46">
    <property type="entry name" value="RNA POLYMERASE SIGMA-70 FACTOR ECF SUBFAMILY"/>
    <property type="match status" value="1"/>
</dbReference>
<keyword evidence="7" id="KW-1185">Reference proteome</keyword>
<dbReference type="PANTHER" id="PTHR43133">
    <property type="entry name" value="RNA POLYMERASE ECF-TYPE SIGMA FACTO"/>
    <property type="match status" value="1"/>
</dbReference>
<evidence type="ECO:0000313" key="6">
    <source>
        <dbReference type="EMBL" id="AZS31693.1"/>
    </source>
</evidence>
<dbReference type="AlphaFoldDB" id="A0A3Q9ISE0"/>
<dbReference type="InterPro" id="IPR013325">
    <property type="entry name" value="RNA_pol_sigma_r2"/>
</dbReference>
<dbReference type="Pfam" id="PF04542">
    <property type="entry name" value="Sigma70_r2"/>
    <property type="match status" value="1"/>
</dbReference>
<gene>
    <name evidence="6" type="ORF">D8S85_20490</name>
</gene>
<dbReference type="InterPro" id="IPR014284">
    <property type="entry name" value="RNA_pol_sigma-70_dom"/>
</dbReference>
<evidence type="ECO:0000256" key="1">
    <source>
        <dbReference type="ARBA" id="ARBA00010641"/>
    </source>
</evidence>
<dbReference type="InterPro" id="IPR036388">
    <property type="entry name" value="WH-like_DNA-bd_sf"/>
</dbReference>
<dbReference type="InterPro" id="IPR013324">
    <property type="entry name" value="RNA_pol_sigma_r3/r4-like"/>
</dbReference>
<accession>A0A3Q9ISE0</accession>
<protein>
    <submittedName>
        <fullName evidence="6">Sigma-70 family RNA polymerase sigma factor</fullName>
    </submittedName>
</protein>
<dbReference type="SMART" id="SM00421">
    <property type="entry name" value="HTH_LUXR"/>
    <property type="match status" value="1"/>
</dbReference>
<organism evidence="6 7">
    <name type="scientific">Butyricimonas faecalis</name>
    <dbReference type="NCBI Taxonomy" id="2093856"/>
    <lineage>
        <taxon>Bacteria</taxon>
        <taxon>Pseudomonadati</taxon>
        <taxon>Bacteroidota</taxon>
        <taxon>Bacteroidia</taxon>
        <taxon>Bacteroidales</taxon>
        <taxon>Odoribacteraceae</taxon>
        <taxon>Butyricimonas</taxon>
    </lineage>
</organism>
<proteinExistence type="inferred from homology"/>
<dbReference type="Pfam" id="PF08281">
    <property type="entry name" value="Sigma70_r4_2"/>
    <property type="match status" value="1"/>
</dbReference>
<reference evidence="6 7" key="1">
    <citation type="submission" date="2018-10" db="EMBL/GenBank/DDBJ databases">
        <title>Butyricimonas faecalis sp. nov., isolated from human faeces and emended description of the genus Butyricimonas.</title>
        <authorList>
            <person name="Le Roy T."/>
            <person name="Van der Smissen P."/>
            <person name="Paquot A."/>
            <person name="Delzenne N."/>
            <person name="Muccioli G."/>
            <person name="Collet J.-F."/>
            <person name="Cani P.D."/>
        </authorList>
    </citation>
    <scope>NUCLEOTIDE SEQUENCE [LARGE SCALE GENOMIC DNA]</scope>
    <source>
        <strain evidence="6 7">H184</strain>
    </source>
</reference>
<evidence type="ECO:0000256" key="3">
    <source>
        <dbReference type="ARBA" id="ARBA00023082"/>
    </source>
</evidence>
<dbReference type="Gene3D" id="1.10.1740.10">
    <property type="match status" value="1"/>
</dbReference>
<dbReference type="InterPro" id="IPR000792">
    <property type="entry name" value="Tscrpt_reg_LuxR_C"/>
</dbReference>
<evidence type="ECO:0000259" key="5">
    <source>
        <dbReference type="SMART" id="SM00421"/>
    </source>
</evidence>
<dbReference type="RefSeq" id="WP_106624114.1">
    <property type="nucleotide sequence ID" value="NZ_CP032819.1"/>
</dbReference>
<evidence type="ECO:0000313" key="7">
    <source>
        <dbReference type="Proteomes" id="UP000270673"/>
    </source>
</evidence>
<dbReference type="KEGG" id="buy:D8S85_20490"/>
<name>A0A3Q9ISE0_9BACT</name>
<dbReference type="SUPFAM" id="SSF88946">
    <property type="entry name" value="Sigma2 domain of RNA polymerase sigma factors"/>
    <property type="match status" value="1"/>
</dbReference>
<dbReference type="InterPro" id="IPR013249">
    <property type="entry name" value="RNA_pol_sigma70_r4_t2"/>
</dbReference>
<dbReference type="GO" id="GO:0006352">
    <property type="term" value="P:DNA-templated transcription initiation"/>
    <property type="evidence" value="ECO:0007669"/>
    <property type="project" value="InterPro"/>
</dbReference>
<dbReference type="Proteomes" id="UP000270673">
    <property type="component" value="Chromosome"/>
</dbReference>
<keyword evidence="2" id="KW-0805">Transcription regulation</keyword>
<sequence>MKVSEDIDVQMLNEFKQGRLEMLYRRLYPALLLYAVRYAGEQSGFLAEDCVQNAVFNAWKRRPLFESVESLKSFLYISIKNEIVSLHRKAKASERYLSQLEEDVFFQNSVIDQETQLLLYYAVRSLPERERQIFELSFIEGLKISDIAVQLNVSESTVKKTKAKALDILREKLPRELFLFFFMLKR</sequence>
<dbReference type="OrthoDB" id="1493347at2"/>
<dbReference type="SUPFAM" id="SSF88659">
    <property type="entry name" value="Sigma3 and sigma4 domains of RNA polymerase sigma factors"/>
    <property type="match status" value="1"/>
</dbReference>
<dbReference type="InterPro" id="IPR039425">
    <property type="entry name" value="RNA_pol_sigma-70-like"/>
</dbReference>
<keyword evidence="3" id="KW-0731">Sigma factor</keyword>
<dbReference type="Gene3D" id="1.10.10.10">
    <property type="entry name" value="Winged helix-like DNA-binding domain superfamily/Winged helix DNA-binding domain"/>
    <property type="match status" value="1"/>
</dbReference>